<comment type="caution">
    <text evidence="2">The sequence shown here is derived from an EMBL/GenBank/DDBJ whole genome shotgun (WGS) entry which is preliminary data.</text>
</comment>
<organism evidence="2 3">
    <name type="scientific">Plakobranchus ocellatus</name>
    <dbReference type="NCBI Taxonomy" id="259542"/>
    <lineage>
        <taxon>Eukaryota</taxon>
        <taxon>Metazoa</taxon>
        <taxon>Spiralia</taxon>
        <taxon>Lophotrochozoa</taxon>
        <taxon>Mollusca</taxon>
        <taxon>Gastropoda</taxon>
        <taxon>Heterobranchia</taxon>
        <taxon>Euthyneura</taxon>
        <taxon>Panpulmonata</taxon>
        <taxon>Sacoglossa</taxon>
        <taxon>Placobranchoidea</taxon>
        <taxon>Plakobranchidae</taxon>
        <taxon>Plakobranchus</taxon>
    </lineage>
</organism>
<dbReference type="InterPro" id="IPR018864">
    <property type="entry name" value="Nucleoporin_Nup188_N"/>
</dbReference>
<dbReference type="Pfam" id="PF10487">
    <property type="entry name" value="Nup188_N"/>
    <property type="match status" value="1"/>
</dbReference>
<evidence type="ECO:0000313" key="2">
    <source>
        <dbReference type="EMBL" id="GFO48463.1"/>
    </source>
</evidence>
<sequence>MAGAGVDSFGNQLLWQTISGTGFLRPPNVVEHELNKNQEKLLQGLSYYKKQKTPAGEALKSRKLKQDQHDFILKLNQFLGLDELQSHDLFCSYLFTEYKGSQKELTHILNHERSCQALLLKIQDFYHGERLYLLRCLRHILHCWLQGEHAYKNIFIEFLNKILDQNLLGKKLLLQFEEACSAPMPTKDINGPLMGRAQVLLWAHQNLREQVELLELLLVYYKDFEMDLPTVLDLFTKFKKHGFGWGQSYKHLVDGPMEKLVQRIGHLELLLLLEGLDVMNAIEVNQQNNLSEHAILGDRSGLEKMASAMSQLGSEPIHGPLLLAWSVLQYIRGEAEQASRATAEAADSLTPEQGKTGNLVRVAQRVGNQALQLKVFDFLMDMLDTEPFCGQSDLASIAHYLVYSMFLALLSFYHEDSLGNTE</sequence>
<proteinExistence type="predicted"/>
<dbReference type="GO" id="GO:0006405">
    <property type="term" value="P:RNA export from nucleus"/>
    <property type="evidence" value="ECO:0007669"/>
    <property type="project" value="TreeGrafter"/>
</dbReference>
<name>A0AAV4DVP7_9GAST</name>
<evidence type="ECO:0000313" key="3">
    <source>
        <dbReference type="Proteomes" id="UP000735302"/>
    </source>
</evidence>
<dbReference type="GO" id="GO:0006606">
    <property type="term" value="P:protein import into nucleus"/>
    <property type="evidence" value="ECO:0007669"/>
    <property type="project" value="TreeGrafter"/>
</dbReference>
<reference evidence="2 3" key="1">
    <citation type="journal article" date="2021" name="Elife">
        <title>Chloroplast acquisition without the gene transfer in kleptoplastic sea slugs, Plakobranchus ocellatus.</title>
        <authorList>
            <person name="Maeda T."/>
            <person name="Takahashi S."/>
            <person name="Yoshida T."/>
            <person name="Shimamura S."/>
            <person name="Takaki Y."/>
            <person name="Nagai Y."/>
            <person name="Toyoda A."/>
            <person name="Suzuki Y."/>
            <person name="Arimoto A."/>
            <person name="Ishii H."/>
            <person name="Satoh N."/>
            <person name="Nishiyama T."/>
            <person name="Hasebe M."/>
            <person name="Maruyama T."/>
            <person name="Minagawa J."/>
            <person name="Obokata J."/>
            <person name="Shigenobu S."/>
        </authorList>
    </citation>
    <scope>NUCLEOTIDE SEQUENCE [LARGE SCALE GENOMIC DNA]</scope>
</reference>
<dbReference type="PANTHER" id="PTHR31431:SF1">
    <property type="entry name" value="NUCLEOPORIN NUP188"/>
    <property type="match status" value="1"/>
</dbReference>
<keyword evidence="3" id="KW-1185">Reference proteome</keyword>
<feature type="domain" description="Nucleoporin Nup188 N-terminal" evidence="1">
    <location>
        <begin position="30"/>
        <end position="382"/>
    </location>
</feature>
<dbReference type="Proteomes" id="UP000735302">
    <property type="component" value="Unassembled WGS sequence"/>
</dbReference>
<dbReference type="InterPro" id="IPR044840">
    <property type="entry name" value="Nup188"/>
</dbReference>
<dbReference type="EMBL" id="BLXT01008389">
    <property type="protein sequence ID" value="GFO48463.1"/>
    <property type="molecule type" value="Genomic_DNA"/>
</dbReference>
<protein>
    <submittedName>
        <fullName evidence="2">Nucleoporin nup188 homolog</fullName>
    </submittedName>
</protein>
<feature type="non-terminal residue" evidence="2">
    <location>
        <position position="422"/>
    </location>
</feature>
<dbReference type="PANTHER" id="PTHR31431">
    <property type="entry name" value="NUCLEOPORIN NUP188 HOMOLOG"/>
    <property type="match status" value="1"/>
</dbReference>
<accession>A0AAV4DVP7</accession>
<evidence type="ECO:0000259" key="1">
    <source>
        <dbReference type="Pfam" id="PF10487"/>
    </source>
</evidence>
<gene>
    <name evidence="2" type="ORF">PoB_007496800</name>
</gene>
<dbReference type="GO" id="GO:0017056">
    <property type="term" value="F:structural constituent of nuclear pore"/>
    <property type="evidence" value="ECO:0007669"/>
    <property type="project" value="InterPro"/>
</dbReference>
<dbReference type="AlphaFoldDB" id="A0AAV4DVP7"/>
<dbReference type="GO" id="GO:0044611">
    <property type="term" value="C:nuclear pore inner ring"/>
    <property type="evidence" value="ECO:0007669"/>
    <property type="project" value="TreeGrafter"/>
</dbReference>